<sequence>SRLDLSGQCLKKIPKIPNSEVASKVRQLYLDNNNISRFENISQFSSVVELSIAHNSLIRMYPVCHLRHLVRLDLSHNELNTIEGLKNVVWLTHLNLSCNKIKAIDQLMMNTLLEVLDLSENAITTITNISQLGKLKKLFLHKNQISQLRHCEVYLPISLETLTLAGNRITDLNEVSHLVSLVNLREISVVSNPCIEVTGDSIGFDYRPFLVNSCMGLKIIDDFGVDDIESLKGEWLYSQGRGRQFRPGQHVELVKYLIETCPLNNQSLQSEHERKLRLILSKAHHHQSQLRMTDQLSTAGSMNVRNPLSELMTRSLDPALLDSCKNTMMEKKAQSAQDEALSRSLHCEVRSTPSRECPTPRVCETKGTSSLPTAPVTATSSAPLDTATKLVPVPESLISPMVTSTPPLVVTHNLTPVADSEVSPSKLETIKSKAQQRTRAARHKPGNNKEQAATYIQKIWRGYKTRSMNPKVMAVYQHLQTKRTNQYIQKLSEDMEATRAVLDSEHRLQLLQMQAINALWKKVVSLQPSRWDESIGEVKDLAQTCDRLNSQVQRLQSCMQEVLRCVSPTCHTLVTSTQTDIVAVHTPQTEVAHTNEDGEVESRIVATLSRPSSLALVPAQPQQHQQPQPQQHQQPQAQQYQEPSPAPPPAQAPQLSNYADNLVGGVIKDSVPLSIPEDS</sequence>
<feature type="region of interest" description="Disordered" evidence="12">
    <location>
        <begin position="615"/>
        <end position="661"/>
    </location>
</feature>
<proteinExistence type="evidence at transcript level"/>
<dbReference type="GO" id="GO:0005929">
    <property type="term" value="C:cilium"/>
    <property type="evidence" value="ECO:0007669"/>
    <property type="project" value="UniProtKB-SubCell"/>
</dbReference>
<dbReference type="SMART" id="SM00365">
    <property type="entry name" value="LRR_SD22"/>
    <property type="match status" value="5"/>
</dbReference>
<dbReference type="GO" id="GO:0030030">
    <property type="term" value="P:cell projection organization"/>
    <property type="evidence" value="ECO:0007669"/>
    <property type="project" value="UniProtKB-KW"/>
</dbReference>
<dbReference type="EMBL" id="GBBI01003758">
    <property type="protein sequence ID" value="JAC14954.1"/>
    <property type="molecule type" value="mRNA"/>
</dbReference>
<feature type="compositionally biased region" description="Polar residues" evidence="12">
    <location>
        <begin position="366"/>
        <end position="380"/>
    </location>
</feature>
<evidence type="ECO:0000256" key="12">
    <source>
        <dbReference type="SAM" id="MobiDB-lite"/>
    </source>
</evidence>
<evidence type="ECO:0000313" key="13">
    <source>
        <dbReference type="EMBL" id="JAC14954.1"/>
    </source>
</evidence>
<dbReference type="Pfam" id="PF14580">
    <property type="entry name" value="LRR_9"/>
    <property type="match status" value="1"/>
</dbReference>
<evidence type="ECO:0000256" key="2">
    <source>
        <dbReference type="ARBA" id="ARBA00004300"/>
    </source>
</evidence>
<dbReference type="AlphaFoldDB" id="A0A023F207"/>
<keyword evidence="6" id="KW-0970">Cilium biogenesis/degradation</keyword>
<dbReference type="SUPFAM" id="SSF52058">
    <property type="entry name" value="L domain-like"/>
    <property type="match status" value="1"/>
</dbReference>
<comment type="function">
    <text evidence="9">Acts as a key negative regulator of ciliogenesis in collaboration with CCP110 by capping the mother centriole thereby preventing cilia formation. Required for recruitment of CCP110 to the centrosome.</text>
</comment>
<evidence type="ECO:0000256" key="4">
    <source>
        <dbReference type="ARBA" id="ARBA00022614"/>
    </source>
</evidence>
<feature type="non-terminal residue" evidence="13">
    <location>
        <position position="1"/>
    </location>
</feature>
<evidence type="ECO:0000256" key="11">
    <source>
        <dbReference type="ARBA" id="ARBA00076677"/>
    </source>
</evidence>
<feature type="region of interest" description="Disordered" evidence="12">
    <location>
        <begin position="351"/>
        <end position="380"/>
    </location>
</feature>
<dbReference type="InterPro" id="IPR000048">
    <property type="entry name" value="IQ_motif_EF-hand-BS"/>
</dbReference>
<evidence type="ECO:0000256" key="6">
    <source>
        <dbReference type="ARBA" id="ARBA00022794"/>
    </source>
</evidence>
<dbReference type="GO" id="GO:0005813">
    <property type="term" value="C:centrosome"/>
    <property type="evidence" value="ECO:0007669"/>
    <property type="project" value="UniProtKB-SubCell"/>
</dbReference>
<dbReference type="PANTHER" id="PTHR45973:SF2">
    <property type="entry name" value="CENTROSOMAL PROTEIN OF 97 KDA"/>
    <property type="match status" value="1"/>
</dbReference>
<evidence type="ECO:0000256" key="5">
    <source>
        <dbReference type="ARBA" id="ARBA00022737"/>
    </source>
</evidence>
<keyword evidence="4" id="KW-0433">Leucine-rich repeat</keyword>
<evidence type="ECO:0000256" key="10">
    <source>
        <dbReference type="ARBA" id="ARBA00068862"/>
    </source>
</evidence>
<evidence type="ECO:0000256" key="7">
    <source>
        <dbReference type="ARBA" id="ARBA00023212"/>
    </source>
</evidence>
<keyword evidence="5" id="KW-0677">Repeat</keyword>
<keyword evidence="7" id="KW-0206">Cytoskeleton</keyword>
<evidence type="ECO:0000256" key="3">
    <source>
        <dbReference type="ARBA" id="ARBA00022490"/>
    </source>
</evidence>
<feature type="compositionally biased region" description="Low complexity" evidence="12">
    <location>
        <begin position="618"/>
        <end position="643"/>
    </location>
</feature>
<name>A0A023F207_TRIIF</name>
<dbReference type="InterPro" id="IPR001611">
    <property type="entry name" value="Leu-rich_rpt"/>
</dbReference>
<dbReference type="PANTHER" id="PTHR45973">
    <property type="entry name" value="PROTEIN PHOSPHATASE 1 REGULATORY SUBUNIT SDS22-RELATED"/>
    <property type="match status" value="1"/>
</dbReference>
<reference evidence="13" key="1">
    <citation type="journal article" date="2014" name="PLoS Negl. Trop. Dis.">
        <title>An updated insight into the Sialotranscriptome of Triatoma infestans: developmental stage and geographic variations.</title>
        <authorList>
            <person name="Schwarz A."/>
            <person name="Medrano-Mercado N."/>
            <person name="Schaub G.A."/>
            <person name="Struchiner C.J."/>
            <person name="Bargues M.D."/>
            <person name="Levy M.Z."/>
            <person name="Ribeiro J.M."/>
        </authorList>
    </citation>
    <scope>NUCLEOTIDE SEQUENCE</scope>
    <source>
        <strain evidence="13">Chile</strain>
        <tissue evidence="13">Salivary glands</tissue>
    </source>
</reference>
<dbReference type="InterPro" id="IPR050576">
    <property type="entry name" value="Cilia_flagella_integrity"/>
</dbReference>
<dbReference type="PROSITE" id="PS50096">
    <property type="entry name" value="IQ"/>
    <property type="match status" value="1"/>
</dbReference>
<accession>A0A023F207</accession>
<keyword evidence="3" id="KW-0963">Cytoplasm</keyword>
<dbReference type="Pfam" id="PF13516">
    <property type="entry name" value="LRR_6"/>
    <property type="match status" value="1"/>
</dbReference>
<comment type="function">
    <text evidence="1">Cilium-specific protein required for cilia structures.</text>
</comment>
<dbReference type="InterPro" id="IPR032675">
    <property type="entry name" value="LRR_dom_sf"/>
</dbReference>
<evidence type="ECO:0000256" key="1">
    <source>
        <dbReference type="ARBA" id="ARBA00003843"/>
    </source>
</evidence>
<dbReference type="CDD" id="cd23767">
    <property type="entry name" value="IQCD"/>
    <property type="match status" value="1"/>
</dbReference>
<dbReference type="PROSITE" id="PS51450">
    <property type="entry name" value="LRR"/>
    <property type="match status" value="5"/>
</dbReference>
<dbReference type="Gene3D" id="3.80.10.10">
    <property type="entry name" value="Ribonuclease Inhibitor"/>
    <property type="match status" value="2"/>
</dbReference>
<evidence type="ECO:0000256" key="8">
    <source>
        <dbReference type="ARBA" id="ARBA00024433"/>
    </source>
</evidence>
<evidence type="ECO:0000256" key="9">
    <source>
        <dbReference type="ARBA" id="ARBA00058656"/>
    </source>
</evidence>
<protein>
    <recommendedName>
        <fullName evidence="10">Centrosomal protein of 97 kDa</fullName>
    </recommendedName>
    <alternativeName>
        <fullName evidence="8">Dynein axonemal assembly factor 1 homolog</fullName>
    </alternativeName>
    <alternativeName>
        <fullName evidence="11">Leucine-rich repeat and IQ domain-containing protein 2</fullName>
    </alternativeName>
</protein>
<organism evidence="13">
    <name type="scientific">Triatoma infestans</name>
    <name type="common">Assassin bug</name>
    <dbReference type="NCBI Taxonomy" id="30076"/>
    <lineage>
        <taxon>Eukaryota</taxon>
        <taxon>Metazoa</taxon>
        <taxon>Ecdysozoa</taxon>
        <taxon>Arthropoda</taxon>
        <taxon>Hexapoda</taxon>
        <taxon>Insecta</taxon>
        <taxon>Pterygota</taxon>
        <taxon>Neoptera</taxon>
        <taxon>Paraneoptera</taxon>
        <taxon>Hemiptera</taxon>
        <taxon>Heteroptera</taxon>
        <taxon>Panheteroptera</taxon>
        <taxon>Cimicomorpha</taxon>
        <taxon>Reduviidae</taxon>
        <taxon>Triatominae</taxon>
        <taxon>Triatoma</taxon>
    </lineage>
</organism>
<dbReference type="Pfam" id="PF00612">
    <property type="entry name" value="IQ"/>
    <property type="match status" value="1"/>
</dbReference>
<dbReference type="FunFam" id="3.80.10.10:FF:000165">
    <property type="entry name" value="Centrosomal protein of 97 kDa"/>
    <property type="match status" value="1"/>
</dbReference>
<comment type="subcellular location">
    <subcellularLocation>
        <location evidence="2">Cytoplasm</location>
        <location evidence="2">Cytoskeleton</location>
        <location evidence="2">Microtubule organizing center</location>
        <location evidence="2">Centrosome</location>
    </subcellularLocation>
</comment>